<accession>A0A9X3RCK6</accession>
<dbReference type="PANTHER" id="PTHR30570">
    <property type="entry name" value="PERIPLASMIC PHOSPHATE BINDING COMPONENT OF PHOSPHATE ABC TRANSPORTER"/>
    <property type="match status" value="1"/>
</dbReference>
<evidence type="ECO:0000256" key="1">
    <source>
        <dbReference type="ARBA" id="ARBA00002841"/>
    </source>
</evidence>
<evidence type="ECO:0000256" key="2">
    <source>
        <dbReference type="ARBA" id="ARBA00004193"/>
    </source>
</evidence>
<evidence type="ECO:0000256" key="9">
    <source>
        <dbReference type="SAM" id="Phobius"/>
    </source>
</evidence>
<evidence type="ECO:0000259" key="10">
    <source>
        <dbReference type="Pfam" id="PF12849"/>
    </source>
</evidence>
<evidence type="ECO:0000313" key="12">
    <source>
        <dbReference type="Proteomes" id="UP001152173"/>
    </source>
</evidence>
<dbReference type="RefSeq" id="WP_269925946.1">
    <property type="nucleotide sequence ID" value="NZ_JAMKBJ010000004.1"/>
</dbReference>
<dbReference type="GO" id="GO:0006817">
    <property type="term" value="P:phosphate ion transport"/>
    <property type="evidence" value="ECO:0007669"/>
    <property type="project" value="UniProtKB-KW"/>
</dbReference>
<keyword evidence="12" id="KW-1185">Reference proteome</keyword>
<dbReference type="GO" id="GO:0005886">
    <property type="term" value="C:plasma membrane"/>
    <property type="evidence" value="ECO:0007669"/>
    <property type="project" value="UniProtKB-SubCell"/>
</dbReference>
<dbReference type="AlphaFoldDB" id="A0A9X3RCK6"/>
<keyword evidence="6" id="KW-0732">Signal</keyword>
<evidence type="ECO:0000256" key="7">
    <source>
        <dbReference type="ARBA" id="ARBA00023139"/>
    </source>
</evidence>
<keyword evidence="8" id="KW-0449">Lipoprotein</keyword>
<evidence type="ECO:0000256" key="8">
    <source>
        <dbReference type="ARBA" id="ARBA00023288"/>
    </source>
</evidence>
<keyword evidence="7" id="KW-0564">Palmitate</keyword>
<organism evidence="11 12">
    <name type="scientific">Paenisporosarcina quisquiliarum</name>
    <dbReference type="NCBI Taxonomy" id="365346"/>
    <lineage>
        <taxon>Bacteria</taxon>
        <taxon>Bacillati</taxon>
        <taxon>Bacillota</taxon>
        <taxon>Bacilli</taxon>
        <taxon>Bacillales</taxon>
        <taxon>Caryophanaceae</taxon>
        <taxon>Paenisporosarcina</taxon>
    </lineage>
</organism>
<dbReference type="InterPro" id="IPR024370">
    <property type="entry name" value="PBP_domain"/>
</dbReference>
<dbReference type="PANTHER" id="PTHR30570:SF1">
    <property type="entry name" value="PHOSPHATE-BINDING PROTEIN PSTS"/>
    <property type="match status" value="1"/>
</dbReference>
<comment type="subunit">
    <text evidence="4">The complex is composed of two ATP-binding proteins (PstB), two transmembrane proteins (PstC and PstA) and a solute-binding protein (PstS).</text>
</comment>
<comment type="function">
    <text evidence="1">Part of the ABC transporter complex PstSACB involved in phosphate import.</text>
</comment>
<proteinExistence type="inferred from homology"/>
<dbReference type="InterPro" id="IPR050811">
    <property type="entry name" value="Phosphate_ABC_transporter"/>
</dbReference>
<evidence type="ECO:0000256" key="6">
    <source>
        <dbReference type="ARBA" id="ARBA00022729"/>
    </source>
</evidence>
<feature type="domain" description="PBP" evidence="10">
    <location>
        <begin position="133"/>
        <end position="372"/>
    </location>
</feature>
<protein>
    <submittedName>
        <fullName evidence="11">Substrate-binding domain-containing protein</fullName>
    </submittedName>
</protein>
<feature type="transmembrane region" description="Helical" evidence="9">
    <location>
        <begin position="38"/>
        <end position="58"/>
    </location>
</feature>
<dbReference type="EMBL" id="JAMKBJ010000004">
    <property type="protein sequence ID" value="MCZ8536850.1"/>
    <property type="molecule type" value="Genomic_DNA"/>
</dbReference>
<dbReference type="Pfam" id="PF12849">
    <property type="entry name" value="PBP_like_2"/>
    <property type="match status" value="1"/>
</dbReference>
<gene>
    <name evidence="11" type="ORF">M9R32_06615</name>
</gene>
<dbReference type="SUPFAM" id="SSF53850">
    <property type="entry name" value="Periplasmic binding protein-like II"/>
    <property type="match status" value="1"/>
</dbReference>
<reference evidence="11" key="1">
    <citation type="submission" date="2022-05" db="EMBL/GenBank/DDBJ databases">
        <authorList>
            <person name="Colautti A."/>
            <person name="Iacumin L."/>
        </authorList>
    </citation>
    <scope>NUCLEOTIDE SEQUENCE</scope>
    <source>
        <strain evidence="11">SK 55</strain>
    </source>
</reference>
<dbReference type="Gene3D" id="3.40.190.10">
    <property type="entry name" value="Periplasmic binding protein-like II"/>
    <property type="match status" value="2"/>
</dbReference>
<dbReference type="Proteomes" id="UP001152173">
    <property type="component" value="Unassembled WGS sequence"/>
</dbReference>
<sequence>MKFSYAANKFLSLLINIVLVILIGFFVLITLINGKGQYIPLIVTGGATVYMLLKYLLIRLSDREYHPSKFFFVGLVVLWIVVGGKLAYDTYHENMDRVNAEVDLEQYEPNTPGTKAVSLEQKATLQLPKDNLLRLDGATALYPLYSAFVQSTYPKKVYKVYDPTVRSTKTDQAYKNLIDGTADIIFVAGPSDAQLKHAKNKGVTLNMTPIGREAFVFFVHANNSIEGLTSDQIRSIYSGKVVNWKEVGGKNDKIRAFQRSADSGSQTAFEKFMGDHKLMEAPSQDVVSGMGGVINEVAEYKNYKNAIGYTFRFFSTEMVKNENIRLLKVDGIFPDKESIRSESYPITAEFYAITAGTTNPHAQAFIDWILSVEGQELVEKTGYVPIK</sequence>
<name>A0A9X3RCK6_9BACL</name>
<evidence type="ECO:0000256" key="4">
    <source>
        <dbReference type="ARBA" id="ARBA00011529"/>
    </source>
</evidence>
<feature type="transmembrane region" description="Helical" evidence="9">
    <location>
        <begin position="12"/>
        <end position="32"/>
    </location>
</feature>
<evidence type="ECO:0000313" key="11">
    <source>
        <dbReference type="EMBL" id="MCZ8536850.1"/>
    </source>
</evidence>
<keyword evidence="9" id="KW-0472">Membrane</keyword>
<keyword evidence="9" id="KW-1133">Transmembrane helix</keyword>
<evidence type="ECO:0000256" key="3">
    <source>
        <dbReference type="ARBA" id="ARBA00008725"/>
    </source>
</evidence>
<comment type="similarity">
    <text evidence="3">Belongs to the PstS family.</text>
</comment>
<comment type="subcellular location">
    <subcellularLocation>
        <location evidence="2">Cell membrane</location>
        <topology evidence="2">Lipid-anchor</topology>
    </subcellularLocation>
</comment>
<feature type="transmembrane region" description="Helical" evidence="9">
    <location>
        <begin position="70"/>
        <end position="88"/>
    </location>
</feature>
<comment type="caution">
    <text evidence="11">The sequence shown here is derived from an EMBL/GenBank/DDBJ whole genome shotgun (WGS) entry which is preliminary data.</text>
</comment>
<evidence type="ECO:0000256" key="5">
    <source>
        <dbReference type="ARBA" id="ARBA00022592"/>
    </source>
</evidence>
<keyword evidence="9" id="KW-0812">Transmembrane</keyword>
<keyword evidence="5" id="KW-0592">Phosphate transport</keyword>
<keyword evidence="5" id="KW-0813">Transport</keyword>